<dbReference type="Pfam" id="PF00732">
    <property type="entry name" value="GMC_oxred_N"/>
    <property type="match status" value="1"/>
</dbReference>
<dbReference type="PANTHER" id="PTHR46056:SF12">
    <property type="entry name" value="LONG-CHAIN-ALCOHOL OXIDASE"/>
    <property type="match status" value="1"/>
</dbReference>
<keyword evidence="8" id="KW-1185">Reference proteome</keyword>
<evidence type="ECO:0000259" key="6">
    <source>
        <dbReference type="Pfam" id="PF05199"/>
    </source>
</evidence>
<dbReference type="Pfam" id="PF05199">
    <property type="entry name" value="GMC_oxred_C"/>
    <property type="match status" value="1"/>
</dbReference>
<feature type="domain" description="Glucose-methanol-choline oxidoreductase C-terminal" evidence="6">
    <location>
        <begin position="447"/>
        <end position="571"/>
    </location>
</feature>
<organism evidence="7 8">
    <name type="scientific">Herbaspirillum hiltneri N3</name>
    <dbReference type="NCBI Taxonomy" id="1262470"/>
    <lineage>
        <taxon>Bacteria</taxon>
        <taxon>Pseudomonadati</taxon>
        <taxon>Pseudomonadota</taxon>
        <taxon>Betaproteobacteria</taxon>
        <taxon>Burkholderiales</taxon>
        <taxon>Oxalobacteraceae</taxon>
        <taxon>Herbaspirillum</taxon>
    </lineage>
</organism>
<dbReference type="InterPro" id="IPR036188">
    <property type="entry name" value="FAD/NAD-bd_sf"/>
</dbReference>
<keyword evidence="2" id="KW-0285">Flavoprotein</keyword>
<gene>
    <name evidence="7" type="ORF">F506_04115</name>
</gene>
<reference evidence="8" key="1">
    <citation type="journal article" date="2015" name="Genome Announc.">
        <title>Complete Genome Sequence of Herbaspirillum hiltneri N3 (DSM 17495), Isolated from Surface-Sterilized Wheat Roots.</title>
        <authorList>
            <person name="Guizelini D."/>
            <person name="Saizaki P.M."/>
            <person name="Coimbra N.A."/>
            <person name="Weiss V.A."/>
            <person name="Faoro H."/>
            <person name="Sfeir M.Z."/>
            <person name="Baura V.A."/>
            <person name="Monteiro R.A."/>
            <person name="Chubatsu L.S."/>
            <person name="Souza E.M."/>
            <person name="Cruz L.M."/>
            <person name="Pedrosa F.O."/>
            <person name="Raittz R.T."/>
            <person name="Marchaukoski J.N."/>
            <person name="Steffens M.B."/>
        </authorList>
    </citation>
    <scope>NUCLEOTIDE SEQUENCE [LARGE SCALE GENOMIC DNA]</scope>
    <source>
        <strain evidence="8">N3</strain>
    </source>
</reference>
<dbReference type="SUPFAM" id="SSF54373">
    <property type="entry name" value="FAD-linked reductases, C-terminal domain"/>
    <property type="match status" value="1"/>
</dbReference>
<dbReference type="InterPro" id="IPR007867">
    <property type="entry name" value="GMC_OxRtase_C"/>
</dbReference>
<protein>
    <submittedName>
        <fullName evidence="7">GMC family oxidoreductase</fullName>
    </submittedName>
</protein>
<evidence type="ECO:0000256" key="1">
    <source>
        <dbReference type="ARBA" id="ARBA00010790"/>
    </source>
</evidence>
<keyword evidence="3" id="KW-0274">FAD</keyword>
<sequence>MADITKPKVDVVLVGMGWSGSIMGMEMTEAGLTVVGLERGENRDTNPDFAYPKIADELTYAQRYKLMQNLSKETITVRHSPGEDALPYRQLGSFLLGNGVGGAGVHWNGVTWRSYDAELQMRSHYEQRYGKRFIPVDMTIQDWPMTYAELEPFYDRFEYIAGVSGKAGNLDGKIIEGGNVFEAPRKRDYPLPPLKNNAPATLFETAAREVGYHPFPIPAANASQAYQNPYGMQLGPCNYCGYCERFGCYMYSKASPQTCILPALLKKPNFELRDKSYVTRINLASDGKRATGVTYIDAQGRSVEQPADLVILCAYQMHNVRLLLLSGIGKPYDPKTGVGTVGKNYAYQKNSSVSLFFDKDFAANTFAGAGAGGQVFDDFNGDNFDHGPHGFVGGAYISAMVTGGRPIGQSIVPPDTPKWGSGWKKALKDNYLHSFNIGSEGSVMANRDNYLDLDPTYRDAYGLPLLRMTFDWKENEIRMTQYVTDRVVEVAKAMKPKLMHASATKSGEHYDVRPYQTTHTTGGAICGDRPDNSVINKYLQSWDVHNLFIMGASAFPQNWAYNPTGMVGALAYWSAAAIRERYLKNPGPLVQA</sequence>
<evidence type="ECO:0000256" key="2">
    <source>
        <dbReference type="ARBA" id="ARBA00022630"/>
    </source>
</evidence>
<accession>A0ABN4HSM5</accession>
<comment type="similarity">
    <text evidence="1">Belongs to the GMC oxidoreductase family.</text>
</comment>
<evidence type="ECO:0000313" key="7">
    <source>
        <dbReference type="EMBL" id="AKZ61960.1"/>
    </source>
</evidence>
<dbReference type="SUPFAM" id="SSF51905">
    <property type="entry name" value="FAD/NAD(P)-binding domain"/>
    <property type="match status" value="1"/>
</dbReference>
<evidence type="ECO:0000256" key="3">
    <source>
        <dbReference type="ARBA" id="ARBA00022827"/>
    </source>
</evidence>
<dbReference type="RefSeq" id="WP_053195457.1">
    <property type="nucleotide sequence ID" value="NZ_CP011409.1"/>
</dbReference>
<evidence type="ECO:0000259" key="5">
    <source>
        <dbReference type="Pfam" id="PF00732"/>
    </source>
</evidence>
<dbReference type="Gene3D" id="3.50.50.60">
    <property type="entry name" value="FAD/NAD(P)-binding domain"/>
    <property type="match status" value="2"/>
</dbReference>
<dbReference type="Proteomes" id="UP000063429">
    <property type="component" value="Chromosome"/>
</dbReference>
<feature type="domain" description="Glucose-methanol-choline oxidoreductase N-terminal" evidence="5">
    <location>
        <begin position="233"/>
        <end position="345"/>
    </location>
</feature>
<proteinExistence type="inferred from homology"/>
<dbReference type="EMBL" id="CP011409">
    <property type="protein sequence ID" value="AKZ61960.1"/>
    <property type="molecule type" value="Genomic_DNA"/>
</dbReference>
<keyword evidence="4" id="KW-0560">Oxidoreductase</keyword>
<evidence type="ECO:0000256" key="4">
    <source>
        <dbReference type="ARBA" id="ARBA00023002"/>
    </source>
</evidence>
<evidence type="ECO:0000313" key="8">
    <source>
        <dbReference type="Proteomes" id="UP000063429"/>
    </source>
</evidence>
<dbReference type="InterPro" id="IPR000172">
    <property type="entry name" value="GMC_OxRdtase_N"/>
</dbReference>
<dbReference type="PANTHER" id="PTHR46056">
    <property type="entry name" value="LONG-CHAIN-ALCOHOL OXIDASE"/>
    <property type="match status" value="1"/>
</dbReference>
<name>A0ABN4HSM5_9BURK</name>